<dbReference type="AlphaFoldDB" id="A0A8J4YM13"/>
<feature type="region of interest" description="Disordered" evidence="1">
    <location>
        <begin position="74"/>
        <end position="111"/>
    </location>
</feature>
<dbReference type="SUPFAM" id="SSF48726">
    <property type="entry name" value="Immunoglobulin"/>
    <property type="match status" value="2"/>
</dbReference>
<keyword evidence="4" id="KW-1185">Reference proteome</keyword>
<dbReference type="Gene3D" id="2.60.40.10">
    <property type="entry name" value="Immunoglobulins"/>
    <property type="match status" value="2"/>
</dbReference>
<feature type="domain" description="Ig-like" evidence="2">
    <location>
        <begin position="199"/>
        <end position="320"/>
    </location>
</feature>
<sequence length="363" mass="39545">MLKSNASRGHIREGRRGPPLLDGPEPTLPSPPPPQLDPAHSADVTALADRPAILNCRVHNINNKTCRGAPKYCGQNTPSPYSAAVTRRRGGKDNNKTSLKASQATFSPSGSSATGVGVKKLTFTLITVSWIRHRDIHLLTVGRYTYTSDQRFRALHEEDSDDWLLKINYVQTRDSGMYECQISTTPPLSHFVRLNVVKPYTHILGGPDMHINTGSTINLTCLVEYSPEPPDFIYWNHNNKVADPHPPPPSPAVHSFLHFSHFPSTPCSCIISYDSSRGGVTVIIEKGDLTTSSLLIQDARPSDSGRYVCNPASAASANVTVHVLNGEHPAAMQHGGQGTYTSSSFRNILSLLSLLAAFHALLQ</sequence>
<dbReference type="Proteomes" id="UP000770661">
    <property type="component" value="Unassembled WGS sequence"/>
</dbReference>
<dbReference type="PROSITE" id="PS50835">
    <property type="entry name" value="IG_LIKE"/>
    <property type="match status" value="2"/>
</dbReference>
<dbReference type="InterPro" id="IPR037448">
    <property type="entry name" value="Zig-8"/>
</dbReference>
<dbReference type="SMART" id="SM00409">
    <property type="entry name" value="IG"/>
    <property type="match status" value="2"/>
</dbReference>
<dbReference type="GO" id="GO:0050808">
    <property type="term" value="P:synapse organization"/>
    <property type="evidence" value="ECO:0007669"/>
    <property type="project" value="TreeGrafter"/>
</dbReference>
<dbReference type="InterPro" id="IPR003598">
    <property type="entry name" value="Ig_sub2"/>
</dbReference>
<dbReference type="OrthoDB" id="5969816at2759"/>
<evidence type="ECO:0000259" key="2">
    <source>
        <dbReference type="PROSITE" id="PS50835"/>
    </source>
</evidence>
<dbReference type="FunFam" id="2.60.40.10:FF:000533">
    <property type="entry name" value="Uncharacterized protein, isoform A"/>
    <property type="match status" value="1"/>
</dbReference>
<evidence type="ECO:0000256" key="1">
    <source>
        <dbReference type="SAM" id="MobiDB-lite"/>
    </source>
</evidence>
<dbReference type="InterPro" id="IPR003599">
    <property type="entry name" value="Ig_sub"/>
</dbReference>
<dbReference type="CDD" id="cd00096">
    <property type="entry name" value="Ig"/>
    <property type="match status" value="1"/>
</dbReference>
<gene>
    <name evidence="3" type="ORF">GWK47_003493</name>
</gene>
<name>A0A8J4YM13_CHIOP</name>
<proteinExistence type="predicted"/>
<dbReference type="SMART" id="SM00408">
    <property type="entry name" value="IGc2"/>
    <property type="match status" value="1"/>
</dbReference>
<protein>
    <recommendedName>
        <fullName evidence="2">Ig-like domain-containing protein</fullName>
    </recommendedName>
</protein>
<feature type="compositionally biased region" description="Polar residues" evidence="1">
    <location>
        <begin position="96"/>
        <end position="111"/>
    </location>
</feature>
<dbReference type="FunFam" id="2.60.40.10:FF:000129">
    <property type="entry name" value="CLUMA_CG018772, isoform A"/>
    <property type="match status" value="1"/>
</dbReference>
<dbReference type="EMBL" id="JACEEZ010001227">
    <property type="protein sequence ID" value="KAG0729415.1"/>
    <property type="molecule type" value="Genomic_DNA"/>
</dbReference>
<reference evidence="3" key="1">
    <citation type="submission" date="2020-07" db="EMBL/GenBank/DDBJ databases">
        <title>The High-quality genome of the commercially important snow crab, Chionoecetes opilio.</title>
        <authorList>
            <person name="Jeong J.-H."/>
            <person name="Ryu S."/>
        </authorList>
    </citation>
    <scope>NUCLEOTIDE SEQUENCE</scope>
    <source>
        <strain evidence="3">MADBK_172401_WGS</strain>
        <tissue evidence="3">Digestive gland</tissue>
    </source>
</reference>
<feature type="region of interest" description="Disordered" evidence="1">
    <location>
        <begin position="1"/>
        <end position="40"/>
    </location>
</feature>
<dbReference type="InterPro" id="IPR007110">
    <property type="entry name" value="Ig-like_dom"/>
</dbReference>
<evidence type="ECO:0000313" key="3">
    <source>
        <dbReference type="EMBL" id="KAG0729415.1"/>
    </source>
</evidence>
<dbReference type="PANTHER" id="PTHR23279:SF36">
    <property type="entry name" value="DEFECTIVE PROBOSCIS EXTENSION RESPONSE 9, ISOFORM A"/>
    <property type="match status" value="1"/>
</dbReference>
<dbReference type="PANTHER" id="PTHR23279">
    <property type="entry name" value="DEFECTIVE PROBOSCIS EXTENSION RESPONSE DPR -RELATED"/>
    <property type="match status" value="1"/>
</dbReference>
<evidence type="ECO:0000313" key="4">
    <source>
        <dbReference type="Proteomes" id="UP000770661"/>
    </source>
</evidence>
<dbReference type="Pfam" id="PF13927">
    <property type="entry name" value="Ig_3"/>
    <property type="match status" value="1"/>
</dbReference>
<organism evidence="3 4">
    <name type="scientific">Chionoecetes opilio</name>
    <name type="common">Atlantic snow crab</name>
    <name type="synonym">Cancer opilio</name>
    <dbReference type="NCBI Taxonomy" id="41210"/>
    <lineage>
        <taxon>Eukaryota</taxon>
        <taxon>Metazoa</taxon>
        <taxon>Ecdysozoa</taxon>
        <taxon>Arthropoda</taxon>
        <taxon>Crustacea</taxon>
        <taxon>Multicrustacea</taxon>
        <taxon>Malacostraca</taxon>
        <taxon>Eumalacostraca</taxon>
        <taxon>Eucarida</taxon>
        <taxon>Decapoda</taxon>
        <taxon>Pleocyemata</taxon>
        <taxon>Brachyura</taxon>
        <taxon>Eubrachyura</taxon>
        <taxon>Majoidea</taxon>
        <taxon>Majidae</taxon>
        <taxon>Chionoecetes</taxon>
    </lineage>
</organism>
<dbReference type="InterPro" id="IPR013783">
    <property type="entry name" value="Ig-like_fold"/>
</dbReference>
<feature type="compositionally biased region" description="Pro residues" evidence="1">
    <location>
        <begin position="26"/>
        <end position="36"/>
    </location>
</feature>
<accession>A0A8J4YM13</accession>
<dbReference type="GO" id="GO:0032589">
    <property type="term" value="C:neuron projection membrane"/>
    <property type="evidence" value="ECO:0007669"/>
    <property type="project" value="TreeGrafter"/>
</dbReference>
<comment type="caution">
    <text evidence="3">The sequence shown here is derived from an EMBL/GenBank/DDBJ whole genome shotgun (WGS) entry which is preliminary data.</text>
</comment>
<feature type="domain" description="Ig-like" evidence="2">
    <location>
        <begin position="34"/>
        <end position="183"/>
    </location>
</feature>
<dbReference type="InterPro" id="IPR036179">
    <property type="entry name" value="Ig-like_dom_sf"/>
</dbReference>